<keyword evidence="4" id="KW-0460">Magnesium</keyword>
<sequence length="229" mass="25583">LLKKANAPIILAGGGTFWSDSSSELKQLVDNSGIPFYTTPMTRGIVSDDHPFSYPAARSSAFRETDFVLVLGTRFNWIMTYGNRINPDAKIIQVDIFEEEIAHNREVTLGIVGDCKNVINQLNEELLKQNIKSNQWETWRNNLSKLEKSRLEKVKPLEESSQSPIHPLRLCKELREVMDPSSIISIDGNEILHYGIQSIPCYKPRHSINSGPTGCMGVGLPYAIGAKIA</sequence>
<dbReference type="SUPFAM" id="SSF52467">
    <property type="entry name" value="DHS-like NAD/FAD-binding domain"/>
    <property type="match status" value="1"/>
</dbReference>
<evidence type="ECO:0000256" key="3">
    <source>
        <dbReference type="ARBA" id="ARBA00022723"/>
    </source>
</evidence>
<evidence type="ECO:0000259" key="7">
    <source>
        <dbReference type="Pfam" id="PF02775"/>
    </source>
</evidence>
<protein>
    <recommendedName>
        <fullName evidence="9">Thiamine pyrophosphate enzyme central domain-containing protein</fullName>
    </recommendedName>
</protein>
<dbReference type="Pfam" id="PF02775">
    <property type="entry name" value="TPP_enzyme_C"/>
    <property type="match status" value="1"/>
</dbReference>
<evidence type="ECO:0008006" key="9">
    <source>
        <dbReference type="Google" id="ProtNLM"/>
    </source>
</evidence>
<dbReference type="GO" id="GO:0016829">
    <property type="term" value="F:lyase activity"/>
    <property type="evidence" value="ECO:0007669"/>
    <property type="project" value="UniProtKB-KW"/>
</dbReference>
<keyword evidence="3" id="KW-0479">Metal-binding</keyword>
<evidence type="ECO:0000259" key="6">
    <source>
        <dbReference type="Pfam" id="PF00205"/>
    </source>
</evidence>
<dbReference type="GO" id="GO:0030976">
    <property type="term" value="F:thiamine pyrophosphate binding"/>
    <property type="evidence" value="ECO:0007669"/>
    <property type="project" value="InterPro"/>
</dbReference>
<dbReference type="GO" id="GO:0001561">
    <property type="term" value="P:fatty acid alpha-oxidation"/>
    <property type="evidence" value="ECO:0007669"/>
    <property type="project" value="TreeGrafter"/>
</dbReference>
<dbReference type="PANTHER" id="PTHR43710:SF2">
    <property type="entry name" value="2-HYDROXYACYL-COA LYASE 1"/>
    <property type="match status" value="1"/>
</dbReference>
<evidence type="ECO:0000256" key="2">
    <source>
        <dbReference type="ARBA" id="ARBA00007812"/>
    </source>
</evidence>
<evidence type="ECO:0000256" key="4">
    <source>
        <dbReference type="ARBA" id="ARBA00022842"/>
    </source>
</evidence>
<proteinExistence type="inferred from homology"/>
<gene>
    <name evidence="8" type="ORF">METZ01_LOCUS514301</name>
</gene>
<keyword evidence="5" id="KW-0456">Lyase</keyword>
<comment type="cofactor">
    <cofactor evidence="1">
        <name>thiamine diphosphate</name>
        <dbReference type="ChEBI" id="CHEBI:58937"/>
    </cofactor>
</comment>
<comment type="similarity">
    <text evidence="2">Belongs to the TPP enzyme family.</text>
</comment>
<dbReference type="Gene3D" id="3.40.50.970">
    <property type="match status" value="1"/>
</dbReference>
<evidence type="ECO:0000313" key="8">
    <source>
        <dbReference type="EMBL" id="SVE61447.1"/>
    </source>
</evidence>
<accession>A0A383EX44</accession>
<dbReference type="AlphaFoldDB" id="A0A383EX44"/>
<dbReference type="Pfam" id="PF00205">
    <property type="entry name" value="TPP_enzyme_M"/>
    <property type="match status" value="1"/>
</dbReference>
<feature type="domain" description="Thiamine pyrophosphate enzyme TPP-binding" evidence="7">
    <location>
        <begin position="197"/>
        <end position="229"/>
    </location>
</feature>
<dbReference type="InterPro" id="IPR011766">
    <property type="entry name" value="TPP_enzyme_TPP-bd"/>
</dbReference>
<reference evidence="8" key="1">
    <citation type="submission" date="2018-05" db="EMBL/GenBank/DDBJ databases">
        <authorList>
            <person name="Lanie J.A."/>
            <person name="Ng W.-L."/>
            <person name="Kazmierczak K.M."/>
            <person name="Andrzejewski T.M."/>
            <person name="Davidsen T.M."/>
            <person name="Wayne K.J."/>
            <person name="Tettelin H."/>
            <person name="Glass J.I."/>
            <person name="Rusch D."/>
            <person name="Podicherti R."/>
            <person name="Tsui H.-C.T."/>
            <person name="Winkler M.E."/>
        </authorList>
    </citation>
    <scope>NUCLEOTIDE SEQUENCE</scope>
</reference>
<feature type="domain" description="Thiamine pyrophosphate enzyme central" evidence="6">
    <location>
        <begin position="1"/>
        <end position="122"/>
    </location>
</feature>
<feature type="non-terminal residue" evidence="8">
    <location>
        <position position="229"/>
    </location>
</feature>
<dbReference type="InterPro" id="IPR045025">
    <property type="entry name" value="HACL1-like"/>
</dbReference>
<dbReference type="PANTHER" id="PTHR43710">
    <property type="entry name" value="2-HYDROXYACYL-COA LYASE"/>
    <property type="match status" value="1"/>
</dbReference>
<organism evidence="8">
    <name type="scientific">marine metagenome</name>
    <dbReference type="NCBI Taxonomy" id="408172"/>
    <lineage>
        <taxon>unclassified sequences</taxon>
        <taxon>metagenomes</taxon>
        <taxon>ecological metagenomes</taxon>
    </lineage>
</organism>
<name>A0A383EX44_9ZZZZ</name>
<dbReference type="EMBL" id="UINC01229652">
    <property type="protein sequence ID" value="SVE61447.1"/>
    <property type="molecule type" value="Genomic_DNA"/>
</dbReference>
<dbReference type="GO" id="GO:0000287">
    <property type="term" value="F:magnesium ion binding"/>
    <property type="evidence" value="ECO:0007669"/>
    <property type="project" value="InterPro"/>
</dbReference>
<dbReference type="SUPFAM" id="SSF52518">
    <property type="entry name" value="Thiamin diphosphate-binding fold (THDP-binding)"/>
    <property type="match status" value="1"/>
</dbReference>
<dbReference type="InterPro" id="IPR029061">
    <property type="entry name" value="THDP-binding"/>
</dbReference>
<evidence type="ECO:0000256" key="5">
    <source>
        <dbReference type="ARBA" id="ARBA00023239"/>
    </source>
</evidence>
<feature type="non-terminal residue" evidence="8">
    <location>
        <position position="1"/>
    </location>
</feature>
<evidence type="ECO:0000256" key="1">
    <source>
        <dbReference type="ARBA" id="ARBA00001964"/>
    </source>
</evidence>
<dbReference type="Gene3D" id="3.40.50.1220">
    <property type="entry name" value="TPP-binding domain"/>
    <property type="match status" value="1"/>
</dbReference>
<dbReference type="InterPro" id="IPR012000">
    <property type="entry name" value="Thiamin_PyroP_enz_cen_dom"/>
</dbReference>
<dbReference type="InterPro" id="IPR029035">
    <property type="entry name" value="DHS-like_NAD/FAD-binding_dom"/>
</dbReference>